<dbReference type="GeneID" id="105933823"/>
<dbReference type="STRING" id="8078.ENSFHEP00000006141"/>
<dbReference type="Pfam" id="PF15037">
    <property type="entry name" value="IL17_R_N"/>
    <property type="match status" value="1"/>
</dbReference>
<dbReference type="PANTHER" id="PTHR15583">
    <property type="entry name" value="INTERLEUKIN-17 RECEPTOR"/>
    <property type="match status" value="1"/>
</dbReference>
<reference evidence="5" key="1">
    <citation type="submission" date="2015-01" db="EMBL/GenBank/DDBJ databases">
        <title>EvidentialGene: Evidence-directed Construction of Complete mRNA Transcriptomes without Genomes.</title>
        <authorList>
            <person name="Gilbert D.G."/>
        </authorList>
    </citation>
    <scope>NUCLEOTIDE SEQUENCE</scope>
</reference>
<keyword evidence="5" id="KW-0675">Receptor</keyword>
<dbReference type="Ensembl" id="ENSFHET00000006000.1">
    <property type="protein sequence ID" value="ENSFHEP00000006141.1"/>
    <property type="gene ID" value="ENSFHEG00000007154.1"/>
</dbReference>
<dbReference type="OrthoDB" id="9877324at2759"/>
<keyword evidence="2" id="KW-0472">Membrane</keyword>
<proteinExistence type="predicted"/>
<dbReference type="GO" id="GO:0030368">
    <property type="term" value="F:interleukin-17 receptor activity"/>
    <property type="evidence" value="ECO:0007669"/>
    <property type="project" value="InterPro"/>
</dbReference>
<evidence type="ECO:0000256" key="3">
    <source>
        <dbReference type="SAM" id="SignalP"/>
    </source>
</evidence>
<dbReference type="PANTHER" id="PTHR15583:SF10">
    <property type="entry name" value="INTERLEUKIN-17 RECEPTOR E-LIKE-RELATED"/>
    <property type="match status" value="1"/>
</dbReference>
<evidence type="ECO:0000256" key="1">
    <source>
        <dbReference type="ARBA" id="ARBA00022729"/>
    </source>
</evidence>
<keyword evidence="1 3" id="KW-0732">Signal</keyword>
<feature type="chain" id="PRO_5044548930" evidence="3">
    <location>
        <begin position="20"/>
        <end position="542"/>
    </location>
</feature>
<evidence type="ECO:0000313" key="7">
    <source>
        <dbReference type="Proteomes" id="UP000265000"/>
    </source>
</evidence>
<evidence type="ECO:0000313" key="5">
    <source>
        <dbReference type="EMBL" id="JAR21576.1"/>
    </source>
</evidence>
<dbReference type="InterPro" id="IPR039465">
    <property type="entry name" value="IL-17_rcpt-like"/>
</dbReference>
<sequence length="542" mass="60733">MIPWLALLMSYYCLIGVAAENTQLEKIERCQTRCSQGLSCKSRPEFWFAPVCQDAPTGLTSNTVFHNVSISTVMRCEEKQKCTLHLRIQTVVDLMDSIHGVSICTNSAGMMTNCQTIHFNKASRRLMSGLPVKIENDCTEVSPNQQLQVTVKTVPSYCGISWSSMYHAPGCINKDLRKNVPECITGTLSYTENPEKKKLTVNVSDMLQDHDYHLRLCHKDFICTGMGAHTLLKKEQPSKTAVLPYSRPLPCLCIEGWSAVMDAPRVQVCPFKDRLEELWFGITFDPLEEALIWEPACPVTAVAGLCEKKEGGDCVDLPDSLQNISREKIMFAKVDPQPQLCMKFTVGSQSWIRCPFADGIKVWDVIVSKRHGQEELQILSQVTARFSVGPWVTSADSPLGQMTDMTFLEVEKHKPIELDLKGRQCNFCQQVKRIDVKYAATVVRCTKLCMSKLSSPASYASTGIIIPAAACISCIIVITLVLWLLLMVFRRRKEKRRGVCLSEKPTDTEISEVQSHRSARGRVLMPDPLKCGNNEKANLLLN</sequence>
<evidence type="ECO:0000313" key="6">
    <source>
        <dbReference type="Ensembl" id="ENSFHEP00000006141.1"/>
    </source>
</evidence>
<dbReference type="InterPro" id="IPR027841">
    <property type="entry name" value="IL-17_rcpt_C/E_N"/>
</dbReference>
<feature type="transmembrane region" description="Helical" evidence="2">
    <location>
        <begin position="464"/>
        <end position="489"/>
    </location>
</feature>
<evidence type="ECO:0000259" key="4">
    <source>
        <dbReference type="Pfam" id="PF15037"/>
    </source>
</evidence>
<keyword evidence="2" id="KW-1133">Transmembrane helix</keyword>
<dbReference type="Proteomes" id="UP000265000">
    <property type="component" value="Unplaced"/>
</dbReference>
<organism evidence="5">
    <name type="scientific">Fundulus heteroclitus</name>
    <name type="common">Killifish</name>
    <name type="synonym">Mummichog</name>
    <dbReference type="NCBI Taxonomy" id="8078"/>
    <lineage>
        <taxon>Eukaryota</taxon>
        <taxon>Metazoa</taxon>
        <taxon>Chordata</taxon>
        <taxon>Craniata</taxon>
        <taxon>Vertebrata</taxon>
        <taxon>Euteleostomi</taxon>
        <taxon>Actinopterygii</taxon>
        <taxon>Neopterygii</taxon>
        <taxon>Teleostei</taxon>
        <taxon>Neoteleostei</taxon>
        <taxon>Acanthomorphata</taxon>
        <taxon>Ovalentaria</taxon>
        <taxon>Atherinomorphae</taxon>
        <taxon>Cyprinodontiformes</taxon>
        <taxon>Fundulidae</taxon>
        <taxon>Fundulus</taxon>
    </lineage>
</organism>
<feature type="signal peptide" evidence="3">
    <location>
        <begin position="1"/>
        <end position="19"/>
    </location>
</feature>
<keyword evidence="2" id="KW-0812">Transmembrane</keyword>
<reference evidence="6" key="2">
    <citation type="submission" date="2025-05" db="UniProtKB">
        <authorList>
            <consortium name="Ensembl"/>
        </authorList>
    </citation>
    <scope>IDENTIFICATION</scope>
</reference>
<accession>A0A146VWB8</accession>
<dbReference type="EMBL" id="GCES01064747">
    <property type="protein sequence ID" value="JAR21576.1"/>
    <property type="molecule type" value="Transcribed_RNA"/>
</dbReference>
<evidence type="ECO:0000256" key="2">
    <source>
        <dbReference type="SAM" id="Phobius"/>
    </source>
</evidence>
<feature type="domain" description="Interleukin-17 receptor C/E N-terminal" evidence="4">
    <location>
        <begin position="112"/>
        <end position="360"/>
    </location>
</feature>
<dbReference type="CTD" id="400935"/>
<dbReference type="AlphaFoldDB" id="A0A146VWB8"/>
<dbReference type="GeneTree" id="ENSGT00940000162605"/>
<name>A0A146VWB8_FUNHE</name>
<protein>
    <submittedName>
        <fullName evidence="6">Interleukin 17 receptor E like</fullName>
    </submittedName>
    <submittedName>
        <fullName evidence="5">Interleukin-17 receptor E-like protein</fullName>
    </submittedName>
</protein>
<keyword evidence="7" id="KW-1185">Reference proteome</keyword>